<accession>A0A3E0WE45</accession>
<dbReference type="AlphaFoldDB" id="A0A3E0WE45"/>
<evidence type="ECO:0000313" key="3">
    <source>
        <dbReference type="Proteomes" id="UP000257080"/>
    </source>
</evidence>
<sequence>MSGALGFGLLKLSLDGLALAGIPAVFLGGYLLLGLALTEGEIVSEPDVQQQLVYYGLPAAVLASASIIVAACGLTARRRILRRAGIPGRAAIGWSAFGVLIIPWLLSFAALAFATLGIASTQNYSPNDLYWAMWPIFVVAVTVDTAFGAVTGAFATLWMTHLRARRAGRATAAWSGAAG</sequence>
<evidence type="ECO:0000256" key="1">
    <source>
        <dbReference type="SAM" id="Phobius"/>
    </source>
</evidence>
<feature type="transmembrane region" description="Helical" evidence="1">
    <location>
        <begin position="131"/>
        <end position="159"/>
    </location>
</feature>
<comment type="caution">
    <text evidence="2">The sequence shown here is derived from an EMBL/GenBank/DDBJ whole genome shotgun (WGS) entry which is preliminary data.</text>
</comment>
<keyword evidence="1" id="KW-0812">Transmembrane</keyword>
<evidence type="ECO:0000313" key="2">
    <source>
        <dbReference type="EMBL" id="RFA28162.1"/>
    </source>
</evidence>
<proteinExistence type="predicted"/>
<dbReference type="RefSeq" id="WP_116417953.1">
    <property type="nucleotide sequence ID" value="NZ_NBXD01000012.1"/>
</dbReference>
<keyword evidence="1" id="KW-0472">Membrane</keyword>
<gene>
    <name evidence="2" type="ORF">B7R25_05490</name>
</gene>
<feature type="transmembrane region" description="Helical" evidence="1">
    <location>
        <begin position="97"/>
        <end position="119"/>
    </location>
</feature>
<reference evidence="2 3" key="1">
    <citation type="submission" date="2017-04" db="EMBL/GenBank/DDBJ databases">
        <title>Comparative genome analysis of Subtercola boreus.</title>
        <authorList>
            <person name="Cho Y.-J."/>
            <person name="Cho A."/>
            <person name="Kim O.-S."/>
            <person name="Lee J.-I."/>
        </authorList>
    </citation>
    <scope>NUCLEOTIDE SEQUENCE [LARGE SCALE GENOMIC DNA]</scope>
    <source>
        <strain evidence="2 3">P28004</strain>
    </source>
</reference>
<dbReference type="Proteomes" id="UP000257080">
    <property type="component" value="Unassembled WGS sequence"/>
</dbReference>
<organism evidence="2 3">
    <name type="scientific">Subtercola boreus</name>
    <dbReference type="NCBI Taxonomy" id="120213"/>
    <lineage>
        <taxon>Bacteria</taxon>
        <taxon>Bacillati</taxon>
        <taxon>Actinomycetota</taxon>
        <taxon>Actinomycetes</taxon>
        <taxon>Micrococcales</taxon>
        <taxon>Microbacteriaceae</taxon>
        <taxon>Subtercola</taxon>
    </lineage>
</organism>
<feature type="transmembrane region" description="Helical" evidence="1">
    <location>
        <begin position="12"/>
        <end position="33"/>
    </location>
</feature>
<feature type="transmembrane region" description="Helical" evidence="1">
    <location>
        <begin position="53"/>
        <end position="76"/>
    </location>
</feature>
<protein>
    <submittedName>
        <fullName evidence="2">Uncharacterized protein</fullName>
    </submittedName>
</protein>
<keyword evidence="1" id="KW-1133">Transmembrane helix</keyword>
<dbReference type="EMBL" id="NBXE01000017">
    <property type="protein sequence ID" value="RFA28162.1"/>
    <property type="molecule type" value="Genomic_DNA"/>
</dbReference>
<dbReference type="OrthoDB" id="10006292at2"/>
<name>A0A3E0WE45_9MICO</name>